<dbReference type="Proteomes" id="UP000326865">
    <property type="component" value="Unassembled WGS sequence"/>
</dbReference>
<dbReference type="InterPro" id="IPR036412">
    <property type="entry name" value="HAD-like_sf"/>
</dbReference>
<dbReference type="EMBL" id="QJOW01000004">
    <property type="protein sequence ID" value="KAB7514422.1"/>
    <property type="molecule type" value="Genomic_DNA"/>
</dbReference>
<dbReference type="Pfam" id="PF13242">
    <property type="entry name" value="Hydrolase_like"/>
    <property type="match status" value="1"/>
</dbReference>
<dbReference type="PANTHER" id="PTHR19288:SF46">
    <property type="entry name" value="HALOACID DEHALOGENASE-LIKE HYDROLASE DOMAIN-CONTAINING PROTEIN 2"/>
    <property type="match status" value="1"/>
</dbReference>
<evidence type="ECO:0000313" key="5">
    <source>
        <dbReference type="Proteomes" id="UP000326302"/>
    </source>
</evidence>
<protein>
    <submittedName>
        <fullName evidence="2">HAD-IIA family hydrolase</fullName>
    </submittedName>
</protein>
<dbReference type="InterPro" id="IPR006357">
    <property type="entry name" value="HAD-SF_hydro_IIA"/>
</dbReference>
<dbReference type="GO" id="GO:0005737">
    <property type="term" value="C:cytoplasm"/>
    <property type="evidence" value="ECO:0007669"/>
    <property type="project" value="TreeGrafter"/>
</dbReference>
<dbReference type="PIRSF" id="PIRSF000915">
    <property type="entry name" value="PGP-type_phosphatase"/>
    <property type="match status" value="1"/>
</dbReference>
<comment type="caution">
    <text evidence="2">The sequence shown here is derived from an EMBL/GenBank/DDBJ whole genome shotgun (WGS) entry which is preliminary data.</text>
</comment>
<keyword evidence="2" id="KW-0378">Hydrolase</keyword>
<keyword evidence="6" id="KW-1185">Reference proteome</keyword>
<dbReference type="RefSeq" id="WP_152120750.1">
    <property type="nucleotide sequence ID" value="NZ_QJOW01000004.1"/>
</dbReference>
<dbReference type="SUPFAM" id="SSF56784">
    <property type="entry name" value="HAD-like"/>
    <property type="match status" value="1"/>
</dbReference>
<proteinExistence type="predicted"/>
<dbReference type="EMBL" id="QKKZ01000003">
    <property type="protein sequence ID" value="KAB7514023.1"/>
    <property type="molecule type" value="Genomic_DNA"/>
</dbReference>
<dbReference type="Proteomes" id="UP000326302">
    <property type="component" value="Unassembled WGS sequence"/>
</dbReference>
<accession>A0A5N5UIW7</accession>
<evidence type="ECO:0000313" key="4">
    <source>
        <dbReference type="Proteomes" id="UP000326207"/>
    </source>
</evidence>
<evidence type="ECO:0000313" key="6">
    <source>
        <dbReference type="Proteomes" id="UP000326865"/>
    </source>
</evidence>
<evidence type="ECO:0000313" key="1">
    <source>
        <dbReference type="EMBL" id="KAB7514023.1"/>
    </source>
</evidence>
<dbReference type="GO" id="GO:0016791">
    <property type="term" value="F:phosphatase activity"/>
    <property type="evidence" value="ECO:0007669"/>
    <property type="project" value="TreeGrafter"/>
</dbReference>
<gene>
    <name evidence="1" type="ORF">DM867_09600</name>
    <name evidence="2" type="ORF">DMP03_11235</name>
    <name evidence="3" type="ORF">DP108_05675</name>
</gene>
<dbReference type="PANTHER" id="PTHR19288">
    <property type="entry name" value="4-NITROPHENYLPHOSPHATASE-RELATED"/>
    <property type="match status" value="1"/>
</dbReference>
<evidence type="ECO:0000313" key="3">
    <source>
        <dbReference type="EMBL" id="KAB7518664.1"/>
    </source>
</evidence>
<accession>A0A5N5U642</accession>
<dbReference type="NCBIfam" id="TIGR01460">
    <property type="entry name" value="HAD-SF-IIA"/>
    <property type="match status" value="1"/>
</dbReference>
<accession>A0A5N5U9S5</accession>
<sequence>MDIDAVVVDLDGTVYLGDELLAGAREAIETLRERGYDLLFVTNNPTRSPAGYVDRLADLGVEATASEILSAGTVTAEFLADRHAADAVFAIGSDGLFTQLDDAGVTTTADPQRADVLVTSHCYQFDYEDLTHGLWALDDETAFYGTDRDLTYPDDDGREYPGSGAITRAVAGVAEREPDRVLGKPSGVMVELIADRLARPERCCIVGDSLDTDIALGERAGMATVLVLSGRTDHVAVEDAPVAPDYVLDGLADLPALLDDRGTV</sequence>
<reference evidence="4 5" key="1">
    <citation type="submission" date="2019-10" db="EMBL/GenBank/DDBJ databases">
        <title>Unraveling microbial dark matter from salterns through culturing: the case of the genus Halosegnis.</title>
        <authorList>
            <person name="Duran-Viseras A."/>
            <person name="Andrei A.-S."/>
            <person name="Vera-Gargallo B."/>
            <person name="Ghai R."/>
            <person name="Sanchez-Porro C."/>
            <person name="Ventosa A."/>
        </authorList>
    </citation>
    <scope>NUCLEOTIDE SEQUENCE [LARGE SCALE GENOMIC DNA]</scope>
    <source>
        <strain evidence="2 5">F17-44</strain>
        <strain evidence="1 6">F18-79</strain>
        <strain evidence="3 4">F19-13</strain>
    </source>
</reference>
<evidence type="ECO:0000313" key="2">
    <source>
        <dbReference type="EMBL" id="KAB7514422.1"/>
    </source>
</evidence>
<organism evidence="2 5">
    <name type="scientific">Halosegnis rubeus</name>
    <dbReference type="NCBI Taxonomy" id="2212850"/>
    <lineage>
        <taxon>Archaea</taxon>
        <taxon>Methanobacteriati</taxon>
        <taxon>Methanobacteriota</taxon>
        <taxon>Stenosarchaea group</taxon>
        <taxon>Halobacteria</taxon>
        <taxon>Halobacteriales</taxon>
        <taxon>Natronomonadaceae</taxon>
        <taxon>Halosegnis</taxon>
    </lineage>
</organism>
<dbReference type="AlphaFoldDB" id="A0A5N5U9S5"/>
<dbReference type="InterPro" id="IPR023214">
    <property type="entry name" value="HAD_sf"/>
</dbReference>
<dbReference type="OrthoDB" id="25155at2157"/>
<dbReference type="EMBL" id="QMDY01000003">
    <property type="protein sequence ID" value="KAB7518664.1"/>
    <property type="molecule type" value="Genomic_DNA"/>
</dbReference>
<dbReference type="Proteomes" id="UP000326207">
    <property type="component" value="Unassembled WGS sequence"/>
</dbReference>
<name>A0A5N5U9S5_9EURY</name>
<dbReference type="Gene3D" id="3.40.50.1000">
    <property type="entry name" value="HAD superfamily/HAD-like"/>
    <property type="match status" value="2"/>
</dbReference>
<dbReference type="Pfam" id="PF13344">
    <property type="entry name" value="Hydrolase_6"/>
    <property type="match status" value="1"/>
</dbReference>